<protein>
    <submittedName>
        <fullName evidence="3">Uncharacterized protein</fullName>
    </submittedName>
</protein>
<name>A0A812U1P9_SYMPI</name>
<sequence length="354" mass="39092">MTSPRQDKHEIGRSRRLSAPASALDPRPVNYRKKEVTQLSKSGTGLGQWVTTRMAAWRTAPSEMGYRIDMFPIGWHVHEAPWTDDPVEGWLPVVPRGFVKASELAPAPTEDEPTLLTPPPSSSRGSPLSSSNSSSPQADKFDQPSAASARAALLALREEHVRLREANIQLRERELKKRQEIDSLNKARDLTAKELAADQEKISLQKQELEQGDEELRVLLQKLALCREAVVTAVKSIDAVYEDVPDEETQKDANLSSDEAGPMVARARQARSQQAKQKAINAMEADKAICELLAVVGNPLTATDEEAEERFKTSGENAECGSNLEKPLEMKVRSSPTKTCSGDQRAPLRDLNRV</sequence>
<feature type="coiled-coil region" evidence="1">
    <location>
        <begin position="146"/>
        <end position="173"/>
    </location>
</feature>
<feature type="region of interest" description="Disordered" evidence="2">
    <location>
        <begin position="305"/>
        <end position="354"/>
    </location>
</feature>
<evidence type="ECO:0000256" key="2">
    <source>
        <dbReference type="SAM" id="MobiDB-lite"/>
    </source>
</evidence>
<evidence type="ECO:0000256" key="1">
    <source>
        <dbReference type="SAM" id="Coils"/>
    </source>
</evidence>
<feature type="region of interest" description="Disordered" evidence="2">
    <location>
        <begin position="1"/>
        <end position="43"/>
    </location>
</feature>
<dbReference type="EMBL" id="CAJNIZ010034224">
    <property type="protein sequence ID" value="CAE7551033.1"/>
    <property type="molecule type" value="Genomic_DNA"/>
</dbReference>
<keyword evidence="4" id="KW-1185">Reference proteome</keyword>
<dbReference type="AlphaFoldDB" id="A0A812U1P9"/>
<dbReference type="Proteomes" id="UP000649617">
    <property type="component" value="Unassembled WGS sequence"/>
</dbReference>
<feature type="compositionally biased region" description="Basic and acidic residues" evidence="2">
    <location>
        <begin position="1"/>
        <end position="13"/>
    </location>
</feature>
<keyword evidence="1" id="KW-0175">Coiled coil</keyword>
<evidence type="ECO:0000313" key="4">
    <source>
        <dbReference type="Proteomes" id="UP000649617"/>
    </source>
</evidence>
<feature type="compositionally biased region" description="Low complexity" evidence="2">
    <location>
        <begin position="122"/>
        <end position="136"/>
    </location>
</feature>
<proteinExistence type="predicted"/>
<comment type="caution">
    <text evidence="3">The sequence shown here is derived from an EMBL/GenBank/DDBJ whole genome shotgun (WGS) entry which is preliminary data.</text>
</comment>
<gene>
    <name evidence="3" type="ORF">SPIL2461_LOCUS14639</name>
</gene>
<dbReference type="OrthoDB" id="442329at2759"/>
<organism evidence="3 4">
    <name type="scientific">Symbiodinium pilosum</name>
    <name type="common">Dinoflagellate</name>
    <dbReference type="NCBI Taxonomy" id="2952"/>
    <lineage>
        <taxon>Eukaryota</taxon>
        <taxon>Sar</taxon>
        <taxon>Alveolata</taxon>
        <taxon>Dinophyceae</taxon>
        <taxon>Suessiales</taxon>
        <taxon>Symbiodiniaceae</taxon>
        <taxon>Symbiodinium</taxon>
    </lineage>
</organism>
<accession>A0A812U1P9</accession>
<evidence type="ECO:0000313" key="3">
    <source>
        <dbReference type="EMBL" id="CAE7551033.1"/>
    </source>
</evidence>
<feature type="region of interest" description="Disordered" evidence="2">
    <location>
        <begin position="104"/>
        <end position="144"/>
    </location>
</feature>
<reference evidence="3" key="1">
    <citation type="submission" date="2021-02" db="EMBL/GenBank/DDBJ databases">
        <authorList>
            <person name="Dougan E. K."/>
            <person name="Rhodes N."/>
            <person name="Thang M."/>
            <person name="Chan C."/>
        </authorList>
    </citation>
    <scope>NUCLEOTIDE SEQUENCE</scope>
</reference>